<proteinExistence type="predicted"/>
<evidence type="ECO:0000313" key="3">
    <source>
        <dbReference type="Proteomes" id="UP000540423"/>
    </source>
</evidence>
<dbReference type="RefSeq" id="WP_229923119.1">
    <property type="nucleotide sequence ID" value="NZ_BNBN01000001.1"/>
</dbReference>
<dbReference type="EMBL" id="JACHEM010000008">
    <property type="protein sequence ID" value="MBB6436922.1"/>
    <property type="molecule type" value="Genomic_DNA"/>
</dbReference>
<comment type="caution">
    <text evidence="2">The sequence shown here is derived from an EMBL/GenBank/DDBJ whole genome shotgun (WGS) entry which is preliminary data.</text>
</comment>
<dbReference type="Pfam" id="PF24623">
    <property type="entry name" value="Phage_zn_bind_8"/>
    <property type="match status" value="1"/>
</dbReference>
<evidence type="ECO:0000313" key="2">
    <source>
        <dbReference type="EMBL" id="MBB6436922.1"/>
    </source>
</evidence>
<keyword evidence="3" id="KW-1185">Reference proteome</keyword>
<dbReference type="Proteomes" id="UP000540423">
    <property type="component" value="Unassembled WGS sequence"/>
</dbReference>
<evidence type="ECO:0000259" key="1">
    <source>
        <dbReference type="Pfam" id="PF24623"/>
    </source>
</evidence>
<dbReference type="AlphaFoldDB" id="A0A7X0HFW9"/>
<reference evidence="2 3" key="1">
    <citation type="submission" date="2020-08" db="EMBL/GenBank/DDBJ databases">
        <title>Genomic Encyclopedia of Type Strains, Phase IV (KMG-IV): sequencing the most valuable type-strain genomes for metagenomic binning, comparative biology and taxonomic classification.</title>
        <authorList>
            <person name="Goeker M."/>
        </authorList>
    </citation>
    <scope>NUCLEOTIDE SEQUENCE [LARGE SCALE GENOMIC DNA]</scope>
    <source>
        <strain evidence="2 3">DSM 40141</strain>
    </source>
</reference>
<dbReference type="InterPro" id="IPR056911">
    <property type="entry name" value="Phage_Znf_bind_put"/>
</dbReference>
<organism evidence="2 3">
    <name type="scientific">Streptomyces candidus</name>
    <dbReference type="NCBI Taxonomy" id="67283"/>
    <lineage>
        <taxon>Bacteria</taxon>
        <taxon>Bacillati</taxon>
        <taxon>Actinomycetota</taxon>
        <taxon>Actinomycetes</taxon>
        <taxon>Kitasatosporales</taxon>
        <taxon>Streptomycetaceae</taxon>
        <taxon>Streptomyces</taxon>
    </lineage>
</organism>
<feature type="domain" description="DNA-binding phage zinc finger" evidence="1">
    <location>
        <begin position="69"/>
        <end position="96"/>
    </location>
</feature>
<accession>A0A7X0HFW9</accession>
<gene>
    <name evidence="2" type="ORF">HNQ79_003397</name>
</gene>
<name>A0A7X0HFW9_9ACTN</name>
<protein>
    <submittedName>
        <fullName evidence="2">Putative RNA-binding Zn-ribbon protein involved in translation (DUF1610 family)</fullName>
    </submittedName>
</protein>
<sequence length="98" mass="10784">MYKPQPVSRKILVVMPGGSGRTNRSRLHRALPEIDVPYACASCGNSGHWLGKPITLQIDHIDGNWLANRAENLRHPCPNCHALTETWCRRGGGSRAAS</sequence>